<accession>A0A5N5LM33</accession>
<name>A0A5N5LM33_PANHP</name>
<dbReference type="Proteomes" id="UP000327468">
    <property type="component" value="Chromosome 17"/>
</dbReference>
<dbReference type="EMBL" id="VFJC01000018">
    <property type="protein sequence ID" value="KAB5543181.1"/>
    <property type="molecule type" value="Genomic_DNA"/>
</dbReference>
<comment type="caution">
    <text evidence="2">The sequence shown here is derived from an EMBL/GenBank/DDBJ whole genome shotgun (WGS) entry which is preliminary data.</text>
</comment>
<dbReference type="AlphaFoldDB" id="A0A5N5LM33"/>
<evidence type="ECO:0000313" key="2">
    <source>
        <dbReference type="EMBL" id="KAB5543181.1"/>
    </source>
</evidence>
<feature type="compositionally biased region" description="Low complexity" evidence="1">
    <location>
        <begin position="56"/>
        <end position="84"/>
    </location>
</feature>
<feature type="compositionally biased region" description="Pro residues" evidence="1">
    <location>
        <begin position="36"/>
        <end position="55"/>
    </location>
</feature>
<reference evidence="2 3" key="1">
    <citation type="submission" date="2019-06" db="EMBL/GenBank/DDBJ databases">
        <title>A chromosome-scale genome assembly of the striped catfish, Pangasianodon hypophthalmus.</title>
        <authorList>
            <person name="Wen M."/>
            <person name="Zahm M."/>
            <person name="Roques C."/>
            <person name="Cabau C."/>
            <person name="Klopp C."/>
            <person name="Donnadieu C."/>
            <person name="Jouanno E."/>
            <person name="Avarre J.-C."/>
            <person name="Campet M."/>
            <person name="Ha T.T.T."/>
            <person name="Dugue R."/>
            <person name="Lampietro C."/>
            <person name="Louis A."/>
            <person name="Herpin A."/>
            <person name="Echchiki A."/>
            <person name="Berthelot C."/>
            <person name="Parey E."/>
            <person name="Roest-Crollius H."/>
            <person name="Braasch I."/>
            <person name="Postlethwait J."/>
            <person name="Bobe J."/>
            <person name="Montfort J."/>
            <person name="Bouchez O."/>
            <person name="Begum T."/>
            <person name="Schartl M."/>
            <person name="Guiguen Y."/>
        </authorList>
    </citation>
    <scope>NUCLEOTIDE SEQUENCE [LARGE SCALE GENOMIC DNA]</scope>
    <source>
        <strain evidence="2 3">Indonesia</strain>
        <tissue evidence="2">Blood</tissue>
    </source>
</reference>
<sequence length="160" mass="16644">MLCGKSAVAEERAAATAPPVVRDSNTDQLTRSAPVSPAPVSPAPVSPAPVSPAPVSPGAVSPAAVSPVQQVAVDVSPEANTTPAAPEPKKRVNRQRKAKGETAELTKDPPAPAPVPTVTDLQDLVTDRDELSIKPKPTHTLPHHRREVGGEEASSEEWRS</sequence>
<proteinExistence type="predicted"/>
<evidence type="ECO:0000313" key="3">
    <source>
        <dbReference type="Proteomes" id="UP000327468"/>
    </source>
</evidence>
<keyword evidence="3" id="KW-1185">Reference proteome</keyword>
<evidence type="ECO:0000256" key="1">
    <source>
        <dbReference type="SAM" id="MobiDB-lite"/>
    </source>
</evidence>
<feature type="compositionally biased region" description="Basic and acidic residues" evidence="1">
    <location>
        <begin position="98"/>
        <end position="107"/>
    </location>
</feature>
<protein>
    <submittedName>
        <fullName evidence="2">Uncharacterized protein</fullName>
    </submittedName>
</protein>
<organism evidence="2 3">
    <name type="scientific">Pangasianodon hypophthalmus</name>
    <name type="common">Striped catfish</name>
    <name type="synonym">Helicophagus hypophthalmus</name>
    <dbReference type="NCBI Taxonomy" id="310915"/>
    <lineage>
        <taxon>Eukaryota</taxon>
        <taxon>Metazoa</taxon>
        <taxon>Chordata</taxon>
        <taxon>Craniata</taxon>
        <taxon>Vertebrata</taxon>
        <taxon>Euteleostomi</taxon>
        <taxon>Actinopterygii</taxon>
        <taxon>Neopterygii</taxon>
        <taxon>Teleostei</taxon>
        <taxon>Ostariophysi</taxon>
        <taxon>Siluriformes</taxon>
        <taxon>Pangasiidae</taxon>
        <taxon>Pangasianodon</taxon>
    </lineage>
</organism>
<feature type="region of interest" description="Disordered" evidence="1">
    <location>
        <begin position="1"/>
        <end position="160"/>
    </location>
</feature>
<gene>
    <name evidence="2" type="ORF">PHYPO_G00076230</name>
</gene>